<organism evidence="2 3">
    <name type="scientific">Tautonia plasticadhaerens</name>
    <dbReference type="NCBI Taxonomy" id="2527974"/>
    <lineage>
        <taxon>Bacteria</taxon>
        <taxon>Pseudomonadati</taxon>
        <taxon>Planctomycetota</taxon>
        <taxon>Planctomycetia</taxon>
        <taxon>Isosphaerales</taxon>
        <taxon>Isosphaeraceae</taxon>
        <taxon>Tautonia</taxon>
    </lineage>
</organism>
<dbReference type="GO" id="GO:0047570">
    <property type="term" value="F:3-oxoadipate enol-lactonase activity"/>
    <property type="evidence" value="ECO:0007669"/>
    <property type="project" value="UniProtKB-EC"/>
</dbReference>
<reference evidence="2 3" key="1">
    <citation type="submission" date="2019-02" db="EMBL/GenBank/DDBJ databases">
        <title>Deep-cultivation of Planctomycetes and their phenomic and genomic characterization uncovers novel biology.</title>
        <authorList>
            <person name="Wiegand S."/>
            <person name="Jogler M."/>
            <person name="Boedeker C."/>
            <person name="Pinto D."/>
            <person name="Vollmers J."/>
            <person name="Rivas-Marin E."/>
            <person name="Kohn T."/>
            <person name="Peeters S.H."/>
            <person name="Heuer A."/>
            <person name="Rast P."/>
            <person name="Oberbeckmann S."/>
            <person name="Bunk B."/>
            <person name="Jeske O."/>
            <person name="Meyerdierks A."/>
            <person name="Storesund J.E."/>
            <person name="Kallscheuer N."/>
            <person name="Luecker S."/>
            <person name="Lage O.M."/>
            <person name="Pohl T."/>
            <person name="Merkel B.J."/>
            <person name="Hornburger P."/>
            <person name="Mueller R.-W."/>
            <person name="Bruemmer F."/>
            <person name="Labrenz M."/>
            <person name="Spormann A.M."/>
            <person name="Op den Camp H."/>
            <person name="Overmann J."/>
            <person name="Amann R."/>
            <person name="Jetten M.S.M."/>
            <person name="Mascher T."/>
            <person name="Medema M.H."/>
            <person name="Devos D.P."/>
            <person name="Kaster A.-K."/>
            <person name="Ovreas L."/>
            <person name="Rohde M."/>
            <person name="Galperin M.Y."/>
            <person name="Jogler C."/>
        </authorList>
    </citation>
    <scope>NUCLEOTIDE SEQUENCE [LARGE SCALE GENOMIC DNA]</scope>
    <source>
        <strain evidence="2 3">ElP</strain>
    </source>
</reference>
<dbReference type="OrthoDB" id="252464at2"/>
<dbReference type="PRINTS" id="PR00412">
    <property type="entry name" value="EPOXHYDRLASE"/>
</dbReference>
<dbReference type="SUPFAM" id="SSF53474">
    <property type="entry name" value="alpha/beta-Hydrolases"/>
    <property type="match status" value="1"/>
</dbReference>
<dbReference type="PANTHER" id="PTHR43798">
    <property type="entry name" value="MONOACYLGLYCEROL LIPASE"/>
    <property type="match status" value="1"/>
</dbReference>
<feature type="domain" description="AB hydrolase-1" evidence="1">
    <location>
        <begin position="12"/>
        <end position="242"/>
    </location>
</feature>
<dbReference type="EMBL" id="CP036426">
    <property type="protein sequence ID" value="QDV38141.1"/>
    <property type="molecule type" value="Genomic_DNA"/>
</dbReference>
<evidence type="ECO:0000313" key="2">
    <source>
        <dbReference type="EMBL" id="QDV38141.1"/>
    </source>
</evidence>
<dbReference type="InterPro" id="IPR000073">
    <property type="entry name" value="AB_hydrolase_1"/>
</dbReference>
<dbReference type="InterPro" id="IPR029058">
    <property type="entry name" value="AB_hydrolase_fold"/>
</dbReference>
<dbReference type="KEGG" id="tpla:ElP_60900"/>
<dbReference type="InterPro" id="IPR050266">
    <property type="entry name" value="AB_hydrolase_sf"/>
</dbReference>
<dbReference type="AlphaFoldDB" id="A0A518HBD5"/>
<dbReference type="Gene3D" id="3.40.50.1820">
    <property type="entry name" value="alpha/beta hydrolase"/>
    <property type="match status" value="1"/>
</dbReference>
<protein>
    <submittedName>
        <fullName evidence="2">3-oxoadipate enol-lactonase 2</fullName>
        <ecNumber evidence="2">3.1.1.24</ecNumber>
    </submittedName>
</protein>
<keyword evidence="3" id="KW-1185">Reference proteome</keyword>
<evidence type="ECO:0000259" key="1">
    <source>
        <dbReference type="Pfam" id="PF00561"/>
    </source>
</evidence>
<dbReference type="EC" id="3.1.1.24" evidence="2"/>
<dbReference type="RefSeq" id="WP_145276412.1">
    <property type="nucleotide sequence ID" value="NZ_CP036426.1"/>
</dbReference>
<dbReference type="Pfam" id="PF00561">
    <property type="entry name" value="Abhydrolase_1"/>
    <property type="match status" value="1"/>
</dbReference>
<keyword evidence="2" id="KW-0378">Hydrolase</keyword>
<dbReference type="InterPro" id="IPR000639">
    <property type="entry name" value="Epox_hydrolase-like"/>
</dbReference>
<accession>A0A518HBD5</accession>
<gene>
    <name evidence="2" type="primary">catD_1</name>
    <name evidence="2" type="ORF">ElP_60900</name>
</gene>
<dbReference type="PRINTS" id="PR00111">
    <property type="entry name" value="ABHYDROLASE"/>
</dbReference>
<proteinExistence type="predicted"/>
<evidence type="ECO:0000313" key="3">
    <source>
        <dbReference type="Proteomes" id="UP000317835"/>
    </source>
</evidence>
<name>A0A518HBD5_9BACT</name>
<sequence length="257" mass="26866">MRLAFDEQGSGPAVVLLHGFPLDRTMWSGQIGVLSGHHRVVTPDLRGHGESPTPPGPYPMEELAADVVETLDAAGIEPPYVVGGLSMGGYVALAMAERLPDRIRGLILLNTRAGADSPEAAARREDSARTIEHEGSTESLSGMVEKLFAPSTLHGRPELVDQISGVIRRTAPGGAAGALRGMATRPDRLGVIRSLRVPVLVIAGEEDAIVPEEDSRAMAEAASDGELIVIPGVGHLSPMEAPGATDAAIRSFLGRLG</sequence>
<dbReference type="Proteomes" id="UP000317835">
    <property type="component" value="Chromosome"/>
</dbReference>